<dbReference type="EMBL" id="JAASTW010000010">
    <property type="protein sequence ID" value="MBC1489241.1"/>
    <property type="molecule type" value="Genomic_DNA"/>
</dbReference>
<dbReference type="Pfam" id="PF03167">
    <property type="entry name" value="UDG"/>
    <property type="match status" value="1"/>
</dbReference>
<name>A0A7X1C9F0_9LIST</name>
<evidence type="ECO:0000313" key="2">
    <source>
        <dbReference type="EMBL" id="MBC1489241.1"/>
    </source>
</evidence>
<feature type="domain" description="Uracil-DNA glycosylase-like" evidence="1">
    <location>
        <begin position="53"/>
        <end position="233"/>
    </location>
</feature>
<dbReference type="Gene3D" id="3.40.470.10">
    <property type="entry name" value="Uracil-DNA glycosylase-like domain"/>
    <property type="match status" value="1"/>
</dbReference>
<reference evidence="2 3" key="1">
    <citation type="submission" date="2020-03" db="EMBL/GenBank/DDBJ databases">
        <title>Soil Listeria distribution.</title>
        <authorList>
            <person name="Liao J."/>
            <person name="Wiedmann M."/>
        </authorList>
    </citation>
    <scope>NUCLEOTIDE SEQUENCE [LARGE SCALE GENOMIC DNA]</scope>
    <source>
        <strain evidence="2 3">FSL L7-1554</strain>
    </source>
</reference>
<sequence length="241" mass="27791">MKKSQTFAKQILQFNKTLSLDTLALPTGFKLINPYNGNQKDQVNKITTAFYQKYYNDTKPRRLILGSSPARQGSAVTGVPFEDAKHLQNETGIFIDKFHINKSSSGFLYDVINEYGGCQQFYSDFYMNFVCPLGIAKINANGKEVNCNYYESKKIQAILLPFIIESIRSQINFGIDTSVCYCIGSGENYAFLSNLNEQYQFFHTIIPLEHPRFITQYNSQHKDKYMEKYLNALLKNKDYMK</sequence>
<proteinExistence type="predicted"/>
<dbReference type="InterPro" id="IPR036895">
    <property type="entry name" value="Uracil-DNA_glycosylase-like_sf"/>
</dbReference>
<organism evidence="2 3">
    <name type="scientific">Listeria immobilis</name>
    <dbReference type="NCBI Taxonomy" id="2713502"/>
    <lineage>
        <taxon>Bacteria</taxon>
        <taxon>Bacillati</taxon>
        <taxon>Bacillota</taxon>
        <taxon>Bacilli</taxon>
        <taxon>Bacillales</taxon>
        <taxon>Listeriaceae</taxon>
        <taxon>Listeria</taxon>
    </lineage>
</organism>
<dbReference type="SUPFAM" id="SSF52141">
    <property type="entry name" value="Uracil-DNA glycosylase-like"/>
    <property type="match status" value="1"/>
</dbReference>
<dbReference type="AlphaFoldDB" id="A0A7X1C9F0"/>
<dbReference type="Proteomes" id="UP000561617">
    <property type="component" value="Unassembled WGS sequence"/>
</dbReference>
<comment type="caution">
    <text evidence="2">The sequence shown here is derived from an EMBL/GenBank/DDBJ whole genome shotgun (WGS) entry which is preliminary data.</text>
</comment>
<dbReference type="RefSeq" id="WP_185381169.1">
    <property type="nucleotide sequence ID" value="NZ_JAASTW010000010.1"/>
</dbReference>
<dbReference type="InterPro" id="IPR005122">
    <property type="entry name" value="Uracil-DNA_glycosylase-like"/>
</dbReference>
<protein>
    <submittedName>
        <fullName evidence="2">SMUG2 DNA glycosylase family protein</fullName>
    </submittedName>
</protein>
<dbReference type="InterPro" id="IPR032579">
    <property type="entry name" value="Phe_SMUG2-like"/>
</dbReference>
<dbReference type="CDD" id="cd19375">
    <property type="entry name" value="UDG-F3-like_SMUG2"/>
    <property type="match status" value="1"/>
</dbReference>
<evidence type="ECO:0000313" key="3">
    <source>
        <dbReference type="Proteomes" id="UP000561617"/>
    </source>
</evidence>
<gene>
    <name evidence="2" type="ORF">HCJ38_09560</name>
</gene>
<evidence type="ECO:0000259" key="1">
    <source>
        <dbReference type="Pfam" id="PF03167"/>
    </source>
</evidence>
<accession>A0A7X1C9F0</accession>